<feature type="chain" id="PRO_5042932061" evidence="1">
    <location>
        <begin position="27"/>
        <end position="161"/>
    </location>
</feature>
<reference evidence="2 3" key="1">
    <citation type="submission" date="2023-11" db="EMBL/GenBank/DDBJ databases">
        <title>Halocaridina rubra genome assembly.</title>
        <authorList>
            <person name="Smith C."/>
        </authorList>
    </citation>
    <scope>NUCLEOTIDE SEQUENCE [LARGE SCALE GENOMIC DNA]</scope>
    <source>
        <strain evidence="2">EP-1</strain>
        <tissue evidence="2">Whole</tissue>
    </source>
</reference>
<name>A0AAN8WJ41_HALRR</name>
<dbReference type="EMBL" id="JAXCGZ010022923">
    <property type="protein sequence ID" value="KAK7021028.1"/>
    <property type="molecule type" value="Genomic_DNA"/>
</dbReference>
<organism evidence="2 3">
    <name type="scientific">Halocaridina rubra</name>
    <name type="common">Hawaiian red shrimp</name>
    <dbReference type="NCBI Taxonomy" id="373956"/>
    <lineage>
        <taxon>Eukaryota</taxon>
        <taxon>Metazoa</taxon>
        <taxon>Ecdysozoa</taxon>
        <taxon>Arthropoda</taxon>
        <taxon>Crustacea</taxon>
        <taxon>Multicrustacea</taxon>
        <taxon>Malacostraca</taxon>
        <taxon>Eumalacostraca</taxon>
        <taxon>Eucarida</taxon>
        <taxon>Decapoda</taxon>
        <taxon>Pleocyemata</taxon>
        <taxon>Caridea</taxon>
        <taxon>Atyoidea</taxon>
        <taxon>Atyidae</taxon>
        <taxon>Halocaridina</taxon>
    </lineage>
</organism>
<keyword evidence="3" id="KW-1185">Reference proteome</keyword>
<keyword evidence="1" id="KW-0732">Signal</keyword>
<feature type="signal peptide" evidence="1">
    <location>
        <begin position="1"/>
        <end position="26"/>
    </location>
</feature>
<evidence type="ECO:0000313" key="3">
    <source>
        <dbReference type="Proteomes" id="UP001381693"/>
    </source>
</evidence>
<proteinExistence type="predicted"/>
<dbReference type="AlphaFoldDB" id="A0AAN8WJ41"/>
<evidence type="ECO:0000256" key="1">
    <source>
        <dbReference type="SAM" id="SignalP"/>
    </source>
</evidence>
<sequence>MGCPNVRQVVAFALTVVAVLIASVDSAAVAQPKADKRHYDSGHRVHSSGYGSSSYHLPTYGGSHDDHYHHHVHKYESPHKGYLRGSLSLTGGGGINPYYGLGYPGMALNPLLLGLPSMLGYGLPGYGLGGLGFGGLGLGSLGLGGSSLYGGIGGIAGGSSY</sequence>
<dbReference type="Proteomes" id="UP001381693">
    <property type="component" value="Unassembled WGS sequence"/>
</dbReference>
<gene>
    <name evidence="2" type="ORF">SK128_013564</name>
</gene>
<accession>A0AAN8WJ41</accession>
<evidence type="ECO:0000313" key="2">
    <source>
        <dbReference type="EMBL" id="KAK7021028.1"/>
    </source>
</evidence>
<feature type="non-terminal residue" evidence="2">
    <location>
        <position position="161"/>
    </location>
</feature>
<comment type="caution">
    <text evidence="2">The sequence shown here is derived from an EMBL/GenBank/DDBJ whole genome shotgun (WGS) entry which is preliminary data.</text>
</comment>
<protein>
    <submittedName>
        <fullName evidence="2">Uncharacterized protein</fullName>
    </submittedName>
</protein>